<dbReference type="GO" id="GO:0006298">
    <property type="term" value="P:mismatch repair"/>
    <property type="evidence" value="ECO:0007669"/>
    <property type="project" value="TreeGrafter"/>
</dbReference>
<dbReference type="EMBL" id="MN739345">
    <property type="protein sequence ID" value="QHS99608.1"/>
    <property type="molecule type" value="Genomic_DNA"/>
</dbReference>
<dbReference type="PRINTS" id="PR00339">
    <property type="entry name" value="PCNACYCLIN"/>
</dbReference>
<dbReference type="GO" id="GO:0006275">
    <property type="term" value="P:regulation of DNA replication"/>
    <property type="evidence" value="ECO:0007669"/>
    <property type="project" value="InterPro"/>
</dbReference>
<reference evidence="5" key="1">
    <citation type="journal article" date="2020" name="Nature">
        <title>Giant virus diversity and host interactions through global metagenomics.</title>
        <authorList>
            <person name="Schulz F."/>
            <person name="Roux S."/>
            <person name="Paez-Espino D."/>
            <person name="Jungbluth S."/>
            <person name="Walsh D.A."/>
            <person name="Denef V.J."/>
            <person name="McMahon K.D."/>
            <person name="Konstantinidis K.T."/>
            <person name="Eloe-Fadrosh E.A."/>
            <person name="Kyrpides N.C."/>
            <person name="Woyke T."/>
        </authorList>
    </citation>
    <scope>NUCLEOTIDE SEQUENCE</scope>
    <source>
        <strain evidence="5">GVMAG-M-3300020187-37</strain>
    </source>
</reference>
<evidence type="ECO:0008006" key="6">
    <source>
        <dbReference type="Google" id="ProtNLM"/>
    </source>
</evidence>
<protein>
    <recommendedName>
        <fullName evidence="6">Proliferating cell nuclear antigen PCNA N-terminal domain-containing protein</fullName>
    </recommendedName>
</protein>
<dbReference type="InterPro" id="IPR046938">
    <property type="entry name" value="DNA_clamp_sf"/>
</dbReference>
<dbReference type="InterPro" id="IPR022649">
    <property type="entry name" value="Pr_cel_nuc_antig_C"/>
</dbReference>
<dbReference type="Gene3D" id="3.70.10.10">
    <property type="match status" value="1"/>
</dbReference>
<dbReference type="SUPFAM" id="SSF55979">
    <property type="entry name" value="DNA clamp"/>
    <property type="match status" value="2"/>
</dbReference>
<dbReference type="InterPro" id="IPR022648">
    <property type="entry name" value="Pr_cel_nuc_antig_N"/>
</dbReference>
<dbReference type="GO" id="GO:0003677">
    <property type="term" value="F:DNA binding"/>
    <property type="evidence" value="ECO:0007669"/>
    <property type="project" value="UniProtKB-KW"/>
</dbReference>
<evidence type="ECO:0000259" key="4">
    <source>
        <dbReference type="Pfam" id="PF02747"/>
    </source>
</evidence>
<dbReference type="Pfam" id="PF00705">
    <property type="entry name" value="PCNA_N"/>
    <property type="match status" value="1"/>
</dbReference>
<dbReference type="NCBIfam" id="TIGR00590">
    <property type="entry name" value="pcna"/>
    <property type="match status" value="1"/>
</dbReference>
<dbReference type="PANTHER" id="PTHR11352">
    <property type="entry name" value="PROLIFERATING CELL NUCLEAR ANTIGEN"/>
    <property type="match status" value="1"/>
</dbReference>
<feature type="domain" description="Proliferating cell nuclear antigen PCNA N-terminal" evidence="3">
    <location>
        <begin position="8"/>
        <end position="129"/>
    </location>
</feature>
<evidence type="ECO:0000256" key="1">
    <source>
        <dbReference type="ARBA" id="ARBA00010462"/>
    </source>
</evidence>
<dbReference type="CDD" id="cd00577">
    <property type="entry name" value="PCNA"/>
    <property type="match status" value="1"/>
</dbReference>
<dbReference type="GO" id="GO:0043626">
    <property type="term" value="C:PCNA complex"/>
    <property type="evidence" value="ECO:0007669"/>
    <property type="project" value="TreeGrafter"/>
</dbReference>
<dbReference type="HAMAP" id="MF_00317">
    <property type="entry name" value="DNApol_clamp_arch"/>
    <property type="match status" value="1"/>
</dbReference>
<comment type="similarity">
    <text evidence="1">Belongs to the PCNA family.</text>
</comment>
<dbReference type="GO" id="GO:0019985">
    <property type="term" value="P:translesion synthesis"/>
    <property type="evidence" value="ECO:0007669"/>
    <property type="project" value="TreeGrafter"/>
</dbReference>
<evidence type="ECO:0000256" key="2">
    <source>
        <dbReference type="ARBA" id="ARBA00023125"/>
    </source>
</evidence>
<name>A0A6C0C7J8_9ZZZZ</name>
<dbReference type="GO" id="GO:0006272">
    <property type="term" value="P:leading strand elongation"/>
    <property type="evidence" value="ECO:0007669"/>
    <property type="project" value="TreeGrafter"/>
</dbReference>
<dbReference type="PANTHER" id="PTHR11352:SF0">
    <property type="entry name" value="PROLIFERATING CELL NUCLEAR ANTIGEN"/>
    <property type="match status" value="1"/>
</dbReference>
<dbReference type="AlphaFoldDB" id="A0A6C0C7J8"/>
<evidence type="ECO:0000313" key="5">
    <source>
        <dbReference type="EMBL" id="QHS99608.1"/>
    </source>
</evidence>
<evidence type="ECO:0000259" key="3">
    <source>
        <dbReference type="Pfam" id="PF00705"/>
    </source>
</evidence>
<dbReference type="GO" id="GO:0030337">
    <property type="term" value="F:DNA polymerase processivity factor activity"/>
    <property type="evidence" value="ECO:0007669"/>
    <property type="project" value="InterPro"/>
</dbReference>
<proteinExistence type="inferred from homology"/>
<dbReference type="InterPro" id="IPR000730">
    <property type="entry name" value="Pr_cel_nuc_antig"/>
</dbReference>
<keyword evidence="2" id="KW-0238">DNA-binding</keyword>
<organism evidence="5">
    <name type="scientific">viral metagenome</name>
    <dbReference type="NCBI Taxonomy" id="1070528"/>
    <lineage>
        <taxon>unclassified sequences</taxon>
        <taxon>metagenomes</taxon>
        <taxon>organismal metagenomes</taxon>
    </lineage>
</organism>
<dbReference type="Pfam" id="PF02747">
    <property type="entry name" value="PCNA_C"/>
    <property type="match status" value="1"/>
</dbReference>
<sequence>MSDGNYIFNIKTVQTGAIRILIESLKEILTDANFTIDENGIKLIAMDSTANVLVHMKLFGEKFEYFFCSKKINIGLNLLNLYKLIKTMSNNDTLTLFMETNNENELGIKIHNDEKNSQTTYKLNLLDIEEKDINIPPAEFDTELTFPSGDFQKIIRDMINISEKIEIKSIGNKLMLSCNGDFASQETVLGETDNGIQFTSCKTSEYPIQGIYSLKYLILFTKCTNLCNIINIYIKNDYPLIIKYNIASIGDIKLCLAPISNNNN</sequence>
<feature type="domain" description="Proliferating cell nuclear antigen PCNA C-terminal" evidence="4">
    <location>
        <begin position="135"/>
        <end position="258"/>
    </location>
</feature>
<accession>A0A6C0C7J8</accession>